<comment type="caution">
    <text evidence="1">The sequence shown here is derived from an EMBL/GenBank/DDBJ whole genome shotgun (WGS) entry which is preliminary data.</text>
</comment>
<accession>U2DXV5</accession>
<sequence>MTYIGIDISKSTFVAAFPSRSSYRTETFRNEAKGICKFIGKLSADTPHCMIQTIGNYGFCSFLPS</sequence>
<dbReference type="AlphaFoldDB" id="U2DXV5"/>
<dbReference type="RefSeq" id="WP_021644263.1">
    <property type="nucleotide sequence ID" value="NZ_KE993070.1"/>
</dbReference>
<dbReference type="OrthoDB" id="964423at2"/>
<protein>
    <submittedName>
        <fullName evidence="1">Uncharacterized protein</fullName>
    </submittedName>
</protein>
<evidence type="ECO:0000313" key="1">
    <source>
        <dbReference type="EMBL" id="ERI86527.1"/>
    </source>
</evidence>
<dbReference type="PATRIC" id="fig|1321819.3.peg.831"/>
<dbReference type="EMBL" id="AWSV01000053">
    <property type="protein sequence ID" value="ERI86527.1"/>
    <property type="molecule type" value="Genomic_DNA"/>
</dbReference>
<dbReference type="GeneID" id="99753827"/>
<gene>
    <name evidence="1" type="ORF">HMPREF1981_00898</name>
</gene>
<name>U2DXV5_9BACE</name>
<dbReference type="Proteomes" id="UP000016496">
    <property type="component" value="Unassembled WGS sequence"/>
</dbReference>
<reference evidence="1 2" key="1">
    <citation type="submission" date="2013-08" db="EMBL/GenBank/DDBJ databases">
        <authorList>
            <person name="Weinstock G."/>
            <person name="Sodergren E."/>
            <person name="Wylie T."/>
            <person name="Fulton L."/>
            <person name="Fulton R."/>
            <person name="Fronick C."/>
            <person name="O'Laughlin M."/>
            <person name="Godfrey J."/>
            <person name="Miner T."/>
            <person name="Herter B."/>
            <person name="Appelbaum E."/>
            <person name="Cordes M."/>
            <person name="Lek S."/>
            <person name="Wollam A."/>
            <person name="Pepin K.H."/>
            <person name="Palsikar V.B."/>
            <person name="Mitreva M."/>
            <person name="Wilson R.K."/>
        </authorList>
    </citation>
    <scope>NUCLEOTIDE SEQUENCE [LARGE SCALE GENOMIC DNA]</scope>
    <source>
        <strain evidence="1 2">F0041</strain>
    </source>
</reference>
<proteinExistence type="predicted"/>
<dbReference type="HOGENOM" id="CLU_2767363_0_0_10"/>
<organism evidence="1 2">
    <name type="scientific">Bacteroides pyogenes F0041</name>
    <dbReference type="NCBI Taxonomy" id="1321819"/>
    <lineage>
        <taxon>Bacteria</taxon>
        <taxon>Pseudomonadati</taxon>
        <taxon>Bacteroidota</taxon>
        <taxon>Bacteroidia</taxon>
        <taxon>Bacteroidales</taxon>
        <taxon>Bacteroidaceae</taxon>
        <taxon>Bacteroides</taxon>
    </lineage>
</organism>
<evidence type="ECO:0000313" key="2">
    <source>
        <dbReference type="Proteomes" id="UP000016496"/>
    </source>
</evidence>